<dbReference type="PANTHER" id="PTHR37984">
    <property type="entry name" value="PROTEIN CBG26694"/>
    <property type="match status" value="1"/>
</dbReference>
<dbReference type="InterPro" id="IPR012337">
    <property type="entry name" value="RNaseH-like_sf"/>
</dbReference>
<gene>
    <name evidence="1" type="ORF">PACLA_8A074783</name>
</gene>
<dbReference type="InterPro" id="IPR050951">
    <property type="entry name" value="Retrovirus_Pol_polyprotein"/>
</dbReference>
<accession>A0A6S7HMG2</accession>
<dbReference type="OrthoDB" id="2286242at2759"/>
<dbReference type="SUPFAM" id="SSF53098">
    <property type="entry name" value="Ribonuclease H-like"/>
    <property type="match status" value="1"/>
</dbReference>
<keyword evidence="2" id="KW-1185">Reference proteome</keyword>
<organism evidence="1 2">
    <name type="scientific">Paramuricea clavata</name>
    <name type="common">Red gorgonian</name>
    <name type="synonym">Violescent sea-whip</name>
    <dbReference type="NCBI Taxonomy" id="317549"/>
    <lineage>
        <taxon>Eukaryota</taxon>
        <taxon>Metazoa</taxon>
        <taxon>Cnidaria</taxon>
        <taxon>Anthozoa</taxon>
        <taxon>Octocorallia</taxon>
        <taxon>Malacalcyonacea</taxon>
        <taxon>Plexauridae</taxon>
        <taxon>Paramuricea</taxon>
    </lineage>
</organism>
<protein>
    <submittedName>
        <fullName evidence="1">Transposon Ty3-G Gag-Pol poly</fullName>
    </submittedName>
</protein>
<dbReference type="Proteomes" id="UP001152795">
    <property type="component" value="Unassembled WGS sequence"/>
</dbReference>
<dbReference type="EMBL" id="CACRXK020005721">
    <property type="protein sequence ID" value="CAB4007185.1"/>
    <property type="molecule type" value="Genomic_DNA"/>
</dbReference>
<dbReference type="PANTHER" id="PTHR37984:SF5">
    <property type="entry name" value="PROTEIN NYNRIN-LIKE"/>
    <property type="match status" value="1"/>
</dbReference>
<proteinExistence type="predicted"/>
<name>A0A6S7HMG2_PARCT</name>
<dbReference type="InterPro" id="IPR036397">
    <property type="entry name" value="RNaseH_sf"/>
</dbReference>
<dbReference type="Gene3D" id="3.30.420.10">
    <property type="entry name" value="Ribonuclease H-like superfamily/Ribonuclease H"/>
    <property type="match status" value="1"/>
</dbReference>
<evidence type="ECO:0000313" key="1">
    <source>
        <dbReference type="EMBL" id="CAB4007185.1"/>
    </source>
</evidence>
<evidence type="ECO:0000313" key="2">
    <source>
        <dbReference type="Proteomes" id="UP001152795"/>
    </source>
</evidence>
<reference evidence="1" key="1">
    <citation type="submission" date="2020-04" db="EMBL/GenBank/DDBJ databases">
        <authorList>
            <person name="Alioto T."/>
            <person name="Alioto T."/>
            <person name="Gomez Garrido J."/>
        </authorList>
    </citation>
    <scope>NUCLEOTIDE SEQUENCE</scope>
    <source>
        <strain evidence="1">A484AB</strain>
    </source>
</reference>
<sequence>MAHTSKDDKSFDILRNCTLCDKLQMVFARFGIPERVVSDNGPPFNSAEYTLFAIELLMGRKLRTTVPIFHTLLHPKCVDVQKLQQKEDASKLKQKQYFDSKHLAKPLQPLSPRTEVQISTHHEPGVIRQETENTRQYEVETPTETIKRNRVQLVPLPPEKETGIKTKEHANPELNIHSRPKRTIKVSLKARESRHVV</sequence>
<dbReference type="AlphaFoldDB" id="A0A6S7HMG2"/>
<dbReference type="GO" id="GO:0003676">
    <property type="term" value="F:nucleic acid binding"/>
    <property type="evidence" value="ECO:0007669"/>
    <property type="project" value="InterPro"/>
</dbReference>
<comment type="caution">
    <text evidence="1">The sequence shown here is derived from an EMBL/GenBank/DDBJ whole genome shotgun (WGS) entry which is preliminary data.</text>
</comment>